<comment type="caution">
    <text evidence="1">The sequence shown here is derived from an EMBL/GenBank/DDBJ whole genome shotgun (WGS) entry which is preliminary data.</text>
</comment>
<organism evidence="1 2">
    <name type="scientific">Thelephora ganbajun</name>
    <name type="common">Ganba fungus</name>
    <dbReference type="NCBI Taxonomy" id="370292"/>
    <lineage>
        <taxon>Eukaryota</taxon>
        <taxon>Fungi</taxon>
        <taxon>Dikarya</taxon>
        <taxon>Basidiomycota</taxon>
        <taxon>Agaricomycotina</taxon>
        <taxon>Agaricomycetes</taxon>
        <taxon>Thelephorales</taxon>
        <taxon>Thelephoraceae</taxon>
        <taxon>Thelephora</taxon>
    </lineage>
</organism>
<gene>
    <name evidence="1" type="ORF">BDM02DRAFT_3155846</name>
</gene>
<dbReference type="EMBL" id="MU118017">
    <property type="protein sequence ID" value="KAF9648228.1"/>
    <property type="molecule type" value="Genomic_DNA"/>
</dbReference>
<evidence type="ECO:0000313" key="2">
    <source>
        <dbReference type="Proteomes" id="UP000886501"/>
    </source>
</evidence>
<name>A0ACB6ZFJ9_THEGA</name>
<reference evidence="1" key="1">
    <citation type="submission" date="2019-10" db="EMBL/GenBank/DDBJ databases">
        <authorList>
            <consortium name="DOE Joint Genome Institute"/>
            <person name="Kuo A."/>
            <person name="Miyauchi S."/>
            <person name="Kiss E."/>
            <person name="Drula E."/>
            <person name="Kohler A."/>
            <person name="Sanchez-Garcia M."/>
            <person name="Andreopoulos B."/>
            <person name="Barry K.W."/>
            <person name="Bonito G."/>
            <person name="Buee M."/>
            <person name="Carver A."/>
            <person name="Chen C."/>
            <person name="Cichocki N."/>
            <person name="Clum A."/>
            <person name="Culley D."/>
            <person name="Crous P.W."/>
            <person name="Fauchery L."/>
            <person name="Girlanda M."/>
            <person name="Hayes R."/>
            <person name="Keri Z."/>
            <person name="Labutti K."/>
            <person name="Lipzen A."/>
            <person name="Lombard V."/>
            <person name="Magnuson J."/>
            <person name="Maillard F."/>
            <person name="Morin E."/>
            <person name="Murat C."/>
            <person name="Nolan M."/>
            <person name="Ohm R."/>
            <person name="Pangilinan J."/>
            <person name="Pereira M."/>
            <person name="Perotto S."/>
            <person name="Peter M."/>
            <person name="Riley R."/>
            <person name="Sitrit Y."/>
            <person name="Stielow B."/>
            <person name="Szollosi G."/>
            <person name="Zifcakova L."/>
            <person name="Stursova M."/>
            <person name="Spatafora J.W."/>
            <person name="Tedersoo L."/>
            <person name="Vaario L.-M."/>
            <person name="Yamada A."/>
            <person name="Yan M."/>
            <person name="Wang P."/>
            <person name="Xu J."/>
            <person name="Bruns T."/>
            <person name="Baldrian P."/>
            <person name="Vilgalys R."/>
            <person name="Henrissat B."/>
            <person name="Grigoriev I.V."/>
            <person name="Hibbett D."/>
            <person name="Nagy L.G."/>
            <person name="Martin F.M."/>
        </authorList>
    </citation>
    <scope>NUCLEOTIDE SEQUENCE</scope>
    <source>
        <strain evidence="1">P2</strain>
    </source>
</reference>
<protein>
    <submittedName>
        <fullName evidence="1">Uncharacterized protein</fullName>
    </submittedName>
</protein>
<reference evidence="1" key="2">
    <citation type="journal article" date="2020" name="Nat. Commun.">
        <title>Large-scale genome sequencing of mycorrhizal fungi provides insights into the early evolution of symbiotic traits.</title>
        <authorList>
            <person name="Miyauchi S."/>
            <person name="Kiss E."/>
            <person name="Kuo A."/>
            <person name="Drula E."/>
            <person name="Kohler A."/>
            <person name="Sanchez-Garcia M."/>
            <person name="Morin E."/>
            <person name="Andreopoulos B."/>
            <person name="Barry K.W."/>
            <person name="Bonito G."/>
            <person name="Buee M."/>
            <person name="Carver A."/>
            <person name="Chen C."/>
            <person name="Cichocki N."/>
            <person name="Clum A."/>
            <person name="Culley D."/>
            <person name="Crous P.W."/>
            <person name="Fauchery L."/>
            <person name="Girlanda M."/>
            <person name="Hayes R.D."/>
            <person name="Keri Z."/>
            <person name="LaButti K."/>
            <person name="Lipzen A."/>
            <person name="Lombard V."/>
            <person name="Magnuson J."/>
            <person name="Maillard F."/>
            <person name="Murat C."/>
            <person name="Nolan M."/>
            <person name="Ohm R.A."/>
            <person name="Pangilinan J."/>
            <person name="Pereira M.F."/>
            <person name="Perotto S."/>
            <person name="Peter M."/>
            <person name="Pfister S."/>
            <person name="Riley R."/>
            <person name="Sitrit Y."/>
            <person name="Stielow J.B."/>
            <person name="Szollosi G."/>
            <person name="Zifcakova L."/>
            <person name="Stursova M."/>
            <person name="Spatafora J.W."/>
            <person name="Tedersoo L."/>
            <person name="Vaario L.M."/>
            <person name="Yamada A."/>
            <person name="Yan M."/>
            <person name="Wang P."/>
            <person name="Xu J."/>
            <person name="Bruns T."/>
            <person name="Baldrian P."/>
            <person name="Vilgalys R."/>
            <person name="Dunand C."/>
            <person name="Henrissat B."/>
            <person name="Grigoriev I.V."/>
            <person name="Hibbett D."/>
            <person name="Nagy L.G."/>
            <person name="Martin F.M."/>
        </authorList>
    </citation>
    <scope>NUCLEOTIDE SEQUENCE</scope>
    <source>
        <strain evidence="1">P2</strain>
    </source>
</reference>
<proteinExistence type="predicted"/>
<keyword evidence="2" id="KW-1185">Reference proteome</keyword>
<dbReference type="Proteomes" id="UP000886501">
    <property type="component" value="Unassembled WGS sequence"/>
</dbReference>
<accession>A0ACB6ZFJ9</accession>
<evidence type="ECO:0000313" key="1">
    <source>
        <dbReference type="EMBL" id="KAF9648228.1"/>
    </source>
</evidence>
<sequence>MGGEDSEKQSRLSRRNFGVTNRIWIILSLILSIFLLSRYILSSSSSSPAGGHRLLSSGLKPKNYLNTTELQHRESPFAFCPVYGEGDEVGKKYGALALTKARLHLGSGARIQRVVNKAMSGLPVTISIIGGSVSACHGAGTDPLSPNCYPSKFFDWWNTVFPHPASELTNGAMRRTNSDYFSFCSSHHIPDVTDLIIIELDTDDNDYASSLEHFEVLVRSILMRQDHPAVLILGHFSPQSQREHGFAGPDHWHNVVAQFYDTPHISTKPILYPDFIEEPTSVDRYFADAVLANPVGHDMLADVLISYFQSQVCSAWAAATGQSLDGLPPLLSPIVPDNSKQPTDARGLFGGIRQREGSQPENREGNVVAGAGNQNPGRQGKAIPGKQQPGALHIQAIPLARINTRPGDFGKKAYEEPTPFCASANDLVNPLPTSIFTGTGWAAYHPPTGTNAISSASHYWYSSEPMSRLRVSVNLGAGDVGVYYLKEPRSVVGLHGSSVNCWVDDNYTGRVQISNAGDVGEPTPTLQIIDRGVTWGSHFVECELVGEEGDRNLPSFRVLGIFAT</sequence>